<comment type="caution">
    <text evidence="2">The sequence shown here is derived from an EMBL/GenBank/DDBJ whole genome shotgun (WGS) entry which is preliminary data.</text>
</comment>
<evidence type="ECO:0000313" key="3">
    <source>
        <dbReference type="Proteomes" id="UP001054902"/>
    </source>
</evidence>
<evidence type="ECO:0000313" key="2">
    <source>
        <dbReference type="EMBL" id="GFH44006.1"/>
    </source>
</evidence>
<proteinExistence type="predicted"/>
<keyword evidence="3" id="KW-1185">Reference proteome</keyword>
<name>A0AAD3CDX7_9STRA</name>
<dbReference type="EMBL" id="BLLK01000019">
    <property type="protein sequence ID" value="GFH44006.1"/>
    <property type="molecule type" value="Genomic_DNA"/>
</dbReference>
<feature type="region of interest" description="Disordered" evidence="1">
    <location>
        <begin position="1"/>
        <end position="30"/>
    </location>
</feature>
<feature type="compositionally biased region" description="Polar residues" evidence="1">
    <location>
        <begin position="1"/>
        <end position="14"/>
    </location>
</feature>
<dbReference type="Proteomes" id="UP001054902">
    <property type="component" value="Unassembled WGS sequence"/>
</dbReference>
<sequence length="331" mass="37648">MSLLQETSTIYKPTSKNKKHLIKKHRSSKQKLSIEIEQGYTEDDASVISSESESSWDKEQEFSSFKRSVTSNVLFLLGSTWSTILSILELKKHYYKEQLKALEISDGNDDYYGTSIYYENVSLAVSILYCLNAYMDWKVARGKINTADVETSEYVFIRRLQSINSESASAICFGSGAFIDLLISTMTENYKLIIMSLCGIGSIGDFDKNMGKTSVHLYFLSAVFCLLRSDFTADDVSSRVYLLGDLLFMAGSVIDLVTNYLADPFYAETKQVTLLWLYLLSCELWLIDACLYLLGDFFWFNSDFSNQLSLLSWKTWFSKGSTSIQKTTKEV</sequence>
<gene>
    <name evidence="2" type="ORF">CTEN210_00480</name>
</gene>
<organism evidence="2 3">
    <name type="scientific">Chaetoceros tenuissimus</name>
    <dbReference type="NCBI Taxonomy" id="426638"/>
    <lineage>
        <taxon>Eukaryota</taxon>
        <taxon>Sar</taxon>
        <taxon>Stramenopiles</taxon>
        <taxon>Ochrophyta</taxon>
        <taxon>Bacillariophyta</taxon>
        <taxon>Coscinodiscophyceae</taxon>
        <taxon>Chaetocerotophycidae</taxon>
        <taxon>Chaetocerotales</taxon>
        <taxon>Chaetocerotaceae</taxon>
        <taxon>Chaetoceros</taxon>
    </lineage>
</organism>
<dbReference type="AlphaFoldDB" id="A0AAD3CDX7"/>
<reference evidence="2 3" key="1">
    <citation type="journal article" date="2021" name="Sci. Rep.">
        <title>The genome of the diatom Chaetoceros tenuissimus carries an ancient integrated fragment of an extant virus.</title>
        <authorList>
            <person name="Hongo Y."/>
            <person name="Kimura K."/>
            <person name="Takaki Y."/>
            <person name="Yoshida Y."/>
            <person name="Baba S."/>
            <person name="Kobayashi G."/>
            <person name="Nagasaki K."/>
            <person name="Hano T."/>
            <person name="Tomaru Y."/>
        </authorList>
    </citation>
    <scope>NUCLEOTIDE SEQUENCE [LARGE SCALE GENOMIC DNA]</scope>
    <source>
        <strain evidence="2 3">NIES-3715</strain>
    </source>
</reference>
<evidence type="ECO:0000256" key="1">
    <source>
        <dbReference type="SAM" id="MobiDB-lite"/>
    </source>
</evidence>
<protein>
    <submittedName>
        <fullName evidence="2">Uncharacterized protein</fullName>
    </submittedName>
</protein>
<feature type="compositionally biased region" description="Basic residues" evidence="1">
    <location>
        <begin position="15"/>
        <end position="29"/>
    </location>
</feature>
<accession>A0AAD3CDX7</accession>